<dbReference type="Gramene" id="evm.model.04.2246">
    <property type="protein sequence ID" value="cds.evm.model.04.2246"/>
    <property type="gene ID" value="evm.TU.04.2246"/>
</dbReference>
<feature type="compositionally biased region" description="Basic and acidic residues" evidence="1">
    <location>
        <begin position="106"/>
        <end position="118"/>
    </location>
</feature>
<evidence type="ECO:0000313" key="3">
    <source>
        <dbReference type="Proteomes" id="UP000596661"/>
    </source>
</evidence>
<accession>A0A803PG46</accession>
<dbReference type="PANTHER" id="PTHR39104:SF1">
    <property type="entry name" value="AMINO ACID-LIGASE"/>
    <property type="match status" value="1"/>
</dbReference>
<feature type="region of interest" description="Disordered" evidence="1">
    <location>
        <begin position="104"/>
        <end position="136"/>
    </location>
</feature>
<evidence type="ECO:0000313" key="2">
    <source>
        <dbReference type="EnsemblPlants" id="cds.evm.model.04.2246"/>
    </source>
</evidence>
<name>A0A803PG46_CANSA</name>
<reference evidence="2" key="2">
    <citation type="submission" date="2021-03" db="UniProtKB">
        <authorList>
            <consortium name="EnsemblPlants"/>
        </authorList>
    </citation>
    <scope>IDENTIFICATION</scope>
</reference>
<reference evidence="2" key="1">
    <citation type="submission" date="2018-11" db="EMBL/GenBank/DDBJ databases">
        <authorList>
            <person name="Grassa J C."/>
        </authorList>
    </citation>
    <scope>NUCLEOTIDE SEQUENCE [LARGE SCALE GENOMIC DNA]</scope>
</reference>
<dbReference type="EMBL" id="UZAU01000406">
    <property type="status" value="NOT_ANNOTATED_CDS"/>
    <property type="molecule type" value="Genomic_DNA"/>
</dbReference>
<dbReference type="Proteomes" id="UP000596661">
    <property type="component" value="Chromosome 4"/>
</dbReference>
<dbReference type="OMA" id="EWVAWND"/>
<proteinExistence type="predicted"/>
<dbReference type="AlphaFoldDB" id="A0A803PG46"/>
<dbReference type="EnsemblPlants" id="evm.model.04.2246">
    <property type="protein sequence ID" value="cds.evm.model.04.2246"/>
    <property type="gene ID" value="evm.TU.04.2246"/>
</dbReference>
<protein>
    <submittedName>
        <fullName evidence="2">Uncharacterized protein</fullName>
    </submittedName>
</protein>
<organism evidence="2 3">
    <name type="scientific">Cannabis sativa</name>
    <name type="common">Hemp</name>
    <name type="synonym">Marijuana</name>
    <dbReference type="NCBI Taxonomy" id="3483"/>
    <lineage>
        <taxon>Eukaryota</taxon>
        <taxon>Viridiplantae</taxon>
        <taxon>Streptophyta</taxon>
        <taxon>Embryophyta</taxon>
        <taxon>Tracheophyta</taxon>
        <taxon>Spermatophyta</taxon>
        <taxon>Magnoliopsida</taxon>
        <taxon>eudicotyledons</taxon>
        <taxon>Gunneridae</taxon>
        <taxon>Pentapetalae</taxon>
        <taxon>rosids</taxon>
        <taxon>fabids</taxon>
        <taxon>Rosales</taxon>
        <taxon>Cannabaceae</taxon>
        <taxon>Cannabis</taxon>
    </lineage>
</organism>
<dbReference type="PANTHER" id="PTHR39104">
    <property type="entry name" value="AMINO ACID-LIGASE"/>
    <property type="match status" value="1"/>
</dbReference>
<keyword evidence="3" id="KW-1185">Reference proteome</keyword>
<evidence type="ECO:0000256" key="1">
    <source>
        <dbReference type="SAM" id="MobiDB-lite"/>
    </source>
</evidence>
<dbReference type="OrthoDB" id="751983at2759"/>
<sequence>MSEEDKGRRRIMLLLYCPSLSNLLQLAVCEDQRIDLGYIATAFGLDPSTLRINGHFIATGIDFISSYLTWNSLFSFFSAKRLSTGKYPASDPLIVHGKLSRLGTKRAHDPQDDRCRPEVEDDTVLPSNNKKMREADSGKNGDFCASPILSKGLCFKRNHLVEDLSLLKKLRINEIETCTDILEKDNNNELSKSISSNRFRCTPMKRTRENDVDEAIVSAPYKKIR</sequence>